<dbReference type="NCBIfam" id="TIGR02242">
    <property type="entry name" value="tail_TIGR02242"/>
    <property type="match status" value="1"/>
</dbReference>
<dbReference type="InterPro" id="IPR006521">
    <property type="entry name" value="Tail_protein_I"/>
</dbReference>
<reference evidence="2" key="1">
    <citation type="submission" date="2022-12" db="EMBL/GenBank/DDBJ databases">
        <title>New Phytohabitans aurantiacus sp. RD004123 nov., an actinomycete isolated from soil.</title>
        <authorList>
            <person name="Triningsih D.W."/>
            <person name="Harunari E."/>
            <person name="Igarashi Y."/>
        </authorList>
    </citation>
    <scope>NUCLEOTIDE SEQUENCE</scope>
    <source>
        <strain evidence="2">RD004123</strain>
    </source>
</reference>
<evidence type="ECO:0000256" key="1">
    <source>
        <dbReference type="SAM" id="MobiDB-lite"/>
    </source>
</evidence>
<comment type="caution">
    <text evidence="2">The sequence shown here is derived from an EMBL/GenBank/DDBJ whole genome shotgun (WGS) entry which is preliminary data.</text>
</comment>
<feature type="region of interest" description="Disordered" evidence="1">
    <location>
        <begin position="164"/>
        <end position="212"/>
    </location>
</feature>
<proteinExistence type="predicted"/>
<sequence>MSWLVEQMPRAMAADPVLAGFASAFEEVADTVLARVDSIEYQVDAGLATPEMLQFIASWLGLVLEPTDPPAYRRALVRQVGRLLGWRGTRYGVEGLLEAATGARVTVSDGGGVYGIRDEVPPADPVVRVSLDHTGHLSEQQVRGFLEVELPLGAQVELDVRYPQSPTRGRASVRAFPPQGAAPGTARGRARPPQPPQQPPEAAPGEGGADGG</sequence>
<keyword evidence="3" id="KW-1185">Reference proteome</keyword>
<dbReference type="Proteomes" id="UP001144280">
    <property type="component" value="Unassembled WGS sequence"/>
</dbReference>
<dbReference type="EMBL" id="BSDI01000035">
    <property type="protein sequence ID" value="GLI00724.1"/>
    <property type="molecule type" value="Genomic_DNA"/>
</dbReference>
<dbReference type="InterPro" id="IPR011748">
    <property type="entry name" value="Unchr_phage_tail-like"/>
</dbReference>
<gene>
    <name evidence="2" type="ORF">Pa4123_60000</name>
</gene>
<evidence type="ECO:0008006" key="4">
    <source>
        <dbReference type="Google" id="ProtNLM"/>
    </source>
</evidence>
<organism evidence="2 3">
    <name type="scientific">Phytohabitans aurantiacus</name>
    <dbReference type="NCBI Taxonomy" id="3016789"/>
    <lineage>
        <taxon>Bacteria</taxon>
        <taxon>Bacillati</taxon>
        <taxon>Actinomycetota</taxon>
        <taxon>Actinomycetes</taxon>
        <taxon>Micromonosporales</taxon>
        <taxon>Micromonosporaceae</taxon>
    </lineage>
</organism>
<protein>
    <recommendedName>
        <fullName evidence="4">Phage tail protein</fullName>
    </recommendedName>
</protein>
<dbReference type="Pfam" id="PF09684">
    <property type="entry name" value="Tail_P2_I"/>
    <property type="match status" value="1"/>
</dbReference>
<feature type="compositionally biased region" description="Low complexity" evidence="1">
    <location>
        <begin position="177"/>
        <end position="187"/>
    </location>
</feature>
<dbReference type="RefSeq" id="WP_281901241.1">
    <property type="nucleotide sequence ID" value="NZ_BSDI01000035.1"/>
</dbReference>
<feature type="compositionally biased region" description="Pro residues" evidence="1">
    <location>
        <begin position="192"/>
        <end position="202"/>
    </location>
</feature>
<evidence type="ECO:0000313" key="2">
    <source>
        <dbReference type="EMBL" id="GLI00724.1"/>
    </source>
</evidence>
<name>A0ABQ5R1R1_9ACTN</name>
<accession>A0ABQ5R1R1</accession>
<evidence type="ECO:0000313" key="3">
    <source>
        <dbReference type="Proteomes" id="UP001144280"/>
    </source>
</evidence>